<reference evidence="2 3" key="1">
    <citation type="submission" date="2018-11" db="EMBL/GenBank/DDBJ databases">
        <title>The Potential of Streptomyces as Biocontrol Agents against the Tomato grey mould, Botrytis cinerea (Gray mold) Frontiers in Microbiology.</title>
        <authorList>
            <person name="Li D."/>
        </authorList>
    </citation>
    <scope>NUCLEOTIDE SEQUENCE [LARGE SCALE GENOMIC DNA]</scope>
    <source>
        <strain evidence="2 3">NEAU-LD23</strain>
    </source>
</reference>
<dbReference type="PANTHER" id="PTHR46331:SF2">
    <property type="entry name" value="VALACYCLOVIR HYDROLASE"/>
    <property type="match status" value="1"/>
</dbReference>
<dbReference type="SUPFAM" id="SSF53474">
    <property type="entry name" value="alpha/beta-Hydrolases"/>
    <property type="match status" value="1"/>
</dbReference>
<organism evidence="2 3">
    <name type="scientific">Streptomyces botrytidirepellens</name>
    <dbReference type="NCBI Taxonomy" id="2486417"/>
    <lineage>
        <taxon>Bacteria</taxon>
        <taxon>Bacillati</taxon>
        <taxon>Actinomycetota</taxon>
        <taxon>Actinomycetes</taxon>
        <taxon>Kitasatosporales</taxon>
        <taxon>Streptomycetaceae</taxon>
        <taxon>Streptomyces</taxon>
    </lineage>
</organism>
<dbReference type="Pfam" id="PF00561">
    <property type="entry name" value="Abhydrolase_1"/>
    <property type="match status" value="1"/>
</dbReference>
<dbReference type="PANTHER" id="PTHR46331">
    <property type="entry name" value="VALACYCLOVIR HYDROLASE"/>
    <property type="match status" value="1"/>
</dbReference>
<evidence type="ECO:0000313" key="2">
    <source>
        <dbReference type="EMBL" id="RNG24504.1"/>
    </source>
</evidence>
<dbReference type="EMBL" id="RIBZ01000230">
    <property type="protein sequence ID" value="RNG24504.1"/>
    <property type="molecule type" value="Genomic_DNA"/>
</dbReference>
<accession>A0A3M8W3C8</accession>
<dbReference type="RefSeq" id="WP_123100836.1">
    <property type="nucleotide sequence ID" value="NZ_RIBZ01000230.1"/>
</dbReference>
<dbReference type="Proteomes" id="UP000275401">
    <property type="component" value="Unassembled WGS sequence"/>
</dbReference>
<protein>
    <submittedName>
        <fullName evidence="2">Alpha/beta hydrolase</fullName>
    </submittedName>
</protein>
<proteinExistence type="predicted"/>
<keyword evidence="3" id="KW-1185">Reference proteome</keyword>
<dbReference type="PRINTS" id="PR00111">
    <property type="entry name" value="ABHYDROLASE"/>
</dbReference>
<dbReference type="GO" id="GO:0017171">
    <property type="term" value="F:serine hydrolase activity"/>
    <property type="evidence" value="ECO:0007669"/>
    <property type="project" value="TreeGrafter"/>
</dbReference>
<dbReference type="Gene3D" id="3.40.50.1820">
    <property type="entry name" value="alpha/beta hydrolase"/>
    <property type="match status" value="1"/>
</dbReference>
<dbReference type="InterPro" id="IPR029058">
    <property type="entry name" value="AB_hydrolase_fold"/>
</dbReference>
<feature type="domain" description="AB hydrolase-1" evidence="1">
    <location>
        <begin position="23"/>
        <end position="143"/>
    </location>
</feature>
<evidence type="ECO:0000259" key="1">
    <source>
        <dbReference type="Pfam" id="PF00561"/>
    </source>
</evidence>
<keyword evidence="2" id="KW-0378">Hydrolase</keyword>
<gene>
    <name evidence="2" type="ORF">EEJ42_17415</name>
</gene>
<comment type="caution">
    <text evidence="2">The sequence shown here is derived from an EMBL/GenBank/DDBJ whole genome shotgun (WGS) entry which is preliminary data.</text>
</comment>
<name>A0A3M8W3C8_9ACTN</name>
<evidence type="ECO:0000313" key="3">
    <source>
        <dbReference type="Proteomes" id="UP000275401"/>
    </source>
</evidence>
<sequence length="267" mass="28844">MSYANVGGLSLYVEEHGSGPGEPLVLLHGGFGAGETFAPVLPALSERRRVFLVDLQGHGRTADIDRPLRPELMADDIAALIQHLGLARADVLGYSVGADVALRTAIQHPDRVRRLVTVSTPARRDGWFPEVVAQMDQMTAAAAEPMKQSPLYELYARLAPRVRDWPVLVAKLAEMKQQDYDWTSDIAKITAPVLLVYADADAVQPAHMVEFFTLLGGAQQDPGWDASARPASRLAILPDATHYDILISPLLPGAVLPFLDAPDAATA</sequence>
<dbReference type="InterPro" id="IPR000073">
    <property type="entry name" value="AB_hydrolase_1"/>
</dbReference>
<dbReference type="AlphaFoldDB" id="A0A3M8W3C8"/>